<feature type="transmembrane region" description="Helical" evidence="7">
    <location>
        <begin position="191"/>
        <end position="214"/>
    </location>
</feature>
<keyword evidence="2 7" id="KW-0812">Transmembrane</keyword>
<dbReference type="GO" id="GO:0016020">
    <property type="term" value="C:membrane"/>
    <property type="evidence" value="ECO:0007669"/>
    <property type="project" value="UniProtKB-SubCell"/>
</dbReference>
<dbReference type="InterPro" id="IPR049326">
    <property type="entry name" value="Rhodopsin_dom_fungi"/>
</dbReference>
<comment type="subcellular location">
    <subcellularLocation>
        <location evidence="1">Membrane</location>
        <topology evidence="1">Multi-pass membrane protein</topology>
    </subcellularLocation>
</comment>
<proteinExistence type="inferred from homology"/>
<organism evidence="9 10">
    <name type="scientific">Xylaria hypoxylon</name>
    <dbReference type="NCBI Taxonomy" id="37992"/>
    <lineage>
        <taxon>Eukaryota</taxon>
        <taxon>Fungi</taxon>
        <taxon>Dikarya</taxon>
        <taxon>Ascomycota</taxon>
        <taxon>Pezizomycotina</taxon>
        <taxon>Sordariomycetes</taxon>
        <taxon>Xylariomycetidae</taxon>
        <taxon>Xylariales</taxon>
        <taxon>Xylariaceae</taxon>
        <taxon>Xylaria</taxon>
    </lineage>
</organism>
<name>A0A4Z0YX14_9PEZI</name>
<feature type="transmembrane region" description="Helical" evidence="7">
    <location>
        <begin position="263"/>
        <end position="283"/>
    </location>
</feature>
<keyword evidence="3 7" id="KW-1133">Transmembrane helix</keyword>
<evidence type="ECO:0000313" key="10">
    <source>
        <dbReference type="Proteomes" id="UP000297716"/>
    </source>
</evidence>
<dbReference type="PANTHER" id="PTHR33048:SF163">
    <property type="entry name" value="INTEGRAL MEMBRANE PROTEIN (AFU_ORTHOLOGUE AFUA_8G05510)"/>
    <property type="match status" value="1"/>
</dbReference>
<evidence type="ECO:0000256" key="7">
    <source>
        <dbReference type="SAM" id="Phobius"/>
    </source>
</evidence>
<gene>
    <name evidence="9" type="ORF">E0Z10_g7789</name>
</gene>
<keyword evidence="10" id="KW-1185">Reference proteome</keyword>
<dbReference type="OrthoDB" id="5429740at2759"/>
<keyword evidence="4 7" id="KW-0472">Membrane</keyword>
<protein>
    <recommendedName>
        <fullName evidence="8">Rhodopsin domain-containing protein</fullName>
    </recommendedName>
</protein>
<accession>A0A4Z0YX14</accession>
<sequence>MEMEIDPIILAAFGPPPEGIDLHARQETAIIVVALVSTAFATVALGLRIWARNFQRFGMMADDYLMIVALVFTIGTLVITIMGAKAGAGAHLWALHPQDVANIFRLLYSYTFIYAGSVSFTKLSILLFYRRLFERGSTWFHIRLAFAAFFTSGYLISIWGVAAGLCQPTEFFWTQFIGATDGKCIDINASFLSLTALNLVADLLVLLVPIPEILALQMTTKKKIGVCAVMLLGGLVCVVSAVRIWAFYRFTVETDITWVQADVFLLSSVEPAFGIVSACLPSLRPLYRRMRDKITGKESHTTTTGTWYANSKASRIGNSYVRFGDESSRSVERDDIALTSIGKGPTANKPIPQNIILVRSEITQSSNQTPTSRRDSLDSY</sequence>
<feature type="transmembrane region" description="Helical" evidence="7">
    <location>
        <begin position="63"/>
        <end position="87"/>
    </location>
</feature>
<feature type="compositionally biased region" description="Polar residues" evidence="6">
    <location>
        <begin position="361"/>
        <end position="371"/>
    </location>
</feature>
<evidence type="ECO:0000259" key="8">
    <source>
        <dbReference type="Pfam" id="PF20684"/>
    </source>
</evidence>
<dbReference type="InterPro" id="IPR052337">
    <property type="entry name" value="SAT4-like"/>
</dbReference>
<feature type="transmembrane region" description="Helical" evidence="7">
    <location>
        <begin position="29"/>
        <end position="51"/>
    </location>
</feature>
<dbReference type="Proteomes" id="UP000297716">
    <property type="component" value="Unassembled WGS sequence"/>
</dbReference>
<dbReference type="PANTHER" id="PTHR33048">
    <property type="entry name" value="PTH11-LIKE INTEGRAL MEMBRANE PROTEIN (AFU_ORTHOLOGUE AFUA_5G11245)"/>
    <property type="match status" value="1"/>
</dbReference>
<comment type="similarity">
    <text evidence="5">Belongs to the SAT4 family.</text>
</comment>
<dbReference type="Pfam" id="PF20684">
    <property type="entry name" value="Fung_rhodopsin"/>
    <property type="match status" value="1"/>
</dbReference>
<evidence type="ECO:0000256" key="1">
    <source>
        <dbReference type="ARBA" id="ARBA00004141"/>
    </source>
</evidence>
<dbReference type="EMBL" id="SKBN01000192">
    <property type="protein sequence ID" value="TGJ80982.1"/>
    <property type="molecule type" value="Genomic_DNA"/>
</dbReference>
<feature type="transmembrane region" description="Helical" evidence="7">
    <location>
        <begin position="226"/>
        <end position="248"/>
    </location>
</feature>
<feature type="transmembrane region" description="Helical" evidence="7">
    <location>
        <begin position="107"/>
        <end position="129"/>
    </location>
</feature>
<evidence type="ECO:0000256" key="5">
    <source>
        <dbReference type="ARBA" id="ARBA00038359"/>
    </source>
</evidence>
<evidence type="ECO:0000313" key="9">
    <source>
        <dbReference type="EMBL" id="TGJ80982.1"/>
    </source>
</evidence>
<dbReference type="AlphaFoldDB" id="A0A4Z0YX14"/>
<feature type="region of interest" description="Disordered" evidence="6">
    <location>
        <begin position="360"/>
        <end position="380"/>
    </location>
</feature>
<feature type="transmembrane region" description="Helical" evidence="7">
    <location>
        <begin position="141"/>
        <end position="162"/>
    </location>
</feature>
<evidence type="ECO:0000256" key="3">
    <source>
        <dbReference type="ARBA" id="ARBA00022989"/>
    </source>
</evidence>
<dbReference type="STRING" id="37992.A0A4Z0YX14"/>
<feature type="domain" description="Rhodopsin" evidence="8">
    <location>
        <begin position="47"/>
        <end position="289"/>
    </location>
</feature>
<comment type="caution">
    <text evidence="9">The sequence shown here is derived from an EMBL/GenBank/DDBJ whole genome shotgun (WGS) entry which is preliminary data.</text>
</comment>
<evidence type="ECO:0000256" key="6">
    <source>
        <dbReference type="SAM" id="MobiDB-lite"/>
    </source>
</evidence>
<evidence type="ECO:0000256" key="4">
    <source>
        <dbReference type="ARBA" id="ARBA00023136"/>
    </source>
</evidence>
<evidence type="ECO:0000256" key="2">
    <source>
        <dbReference type="ARBA" id="ARBA00022692"/>
    </source>
</evidence>
<reference evidence="9 10" key="1">
    <citation type="submission" date="2019-03" db="EMBL/GenBank/DDBJ databases">
        <title>Draft genome sequence of Xylaria hypoxylon DSM 108379, a ubiquitous saprotrophic-parasitic fungi on hardwood.</title>
        <authorList>
            <person name="Buettner E."/>
            <person name="Leonhardt S."/>
            <person name="Gebauer A.M."/>
            <person name="Liers C."/>
            <person name="Hofrichter M."/>
            <person name="Kellner H."/>
        </authorList>
    </citation>
    <scope>NUCLEOTIDE SEQUENCE [LARGE SCALE GENOMIC DNA]</scope>
    <source>
        <strain evidence="9 10">DSM 108379</strain>
    </source>
</reference>